<protein>
    <submittedName>
        <fullName evidence="4">ABC transporter substrate-binding protein</fullName>
    </submittedName>
</protein>
<reference evidence="4 5" key="1">
    <citation type="journal article" date="2018" name="Elife">
        <title>Discovery and characterization of a prevalent human gut bacterial enzyme sufficient for the inactivation of a family of plant toxins.</title>
        <authorList>
            <person name="Koppel N."/>
            <person name="Bisanz J.E."/>
            <person name="Pandelia M.E."/>
            <person name="Turnbaugh P.J."/>
            <person name="Balskus E.P."/>
        </authorList>
    </citation>
    <scope>NUCLEOTIDE SEQUENCE [LARGE SCALE GENOMIC DNA]</scope>
    <source>
        <strain evidence="4 5">OB21 GAM31</strain>
    </source>
</reference>
<dbReference type="PROSITE" id="PS51257">
    <property type="entry name" value="PROKAR_LIPOPROTEIN"/>
    <property type="match status" value="1"/>
</dbReference>
<dbReference type="GO" id="GO:0071281">
    <property type="term" value="P:cellular response to iron ion"/>
    <property type="evidence" value="ECO:0007669"/>
    <property type="project" value="TreeGrafter"/>
</dbReference>
<feature type="domain" description="Fe/B12 periplasmic-binding" evidence="3">
    <location>
        <begin position="67"/>
        <end position="330"/>
    </location>
</feature>
<proteinExistence type="inferred from homology"/>
<comment type="similarity">
    <text evidence="1">Belongs to the bacterial solute-binding protein 8 family.</text>
</comment>
<dbReference type="Gene3D" id="3.40.50.1980">
    <property type="entry name" value="Nitrogenase molybdenum iron protein domain"/>
    <property type="match status" value="2"/>
</dbReference>
<dbReference type="SUPFAM" id="SSF53807">
    <property type="entry name" value="Helical backbone' metal receptor"/>
    <property type="match status" value="1"/>
</dbReference>
<dbReference type="EMBL" id="PPTO01000018">
    <property type="protein sequence ID" value="RDB55608.1"/>
    <property type="molecule type" value="Genomic_DNA"/>
</dbReference>
<organism evidence="4 5">
    <name type="scientific">Slackia isoflavoniconvertens</name>
    <dbReference type="NCBI Taxonomy" id="572010"/>
    <lineage>
        <taxon>Bacteria</taxon>
        <taxon>Bacillati</taxon>
        <taxon>Actinomycetota</taxon>
        <taxon>Coriobacteriia</taxon>
        <taxon>Eggerthellales</taxon>
        <taxon>Eggerthellaceae</taxon>
        <taxon>Slackia</taxon>
    </lineage>
</organism>
<accession>A0A369LC96</accession>
<dbReference type="Pfam" id="PF01497">
    <property type="entry name" value="Peripla_BP_2"/>
    <property type="match status" value="1"/>
</dbReference>
<dbReference type="PROSITE" id="PS50983">
    <property type="entry name" value="FE_B12_PBP"/>
    <property type="match status" value="1"/>
</dbReference>
<dbReference type="PANTHER" id="PTHR30535:SF34">
    <property type="entry name" value="MOLYBDATE-BINDING PROTEIN MOLA"/>
    <property type="match status" value="1"/>
</dbReference>
<name>A0A369LC96_9ACTN</name>
<dbReference type="RefSeq" id="WP_114616229.1">
    <property type="nucleotide sequence ID" value="NZ_DBFBAR010000049.1"/>
</dbReference>
<feature type="signal peptide" evidence="2">
    <location>
        <begin position="1"/>
        <end position="25"/>
    </location>
</feature>
<dbReference type="Proteomes" id="UP000253975">
    <property type="component" value="Unassembled WGS sequence"/>
</dbReference>
<dbReference type="AlphaFoldDB" id="A0A369LC96"/>
<sequence length="330" mass="34768">MKKIAQGTIAISCALAMGVGAFSLAGCSSQTDSSASDNAQATASASQESYTFTDDLGREVTVASHNRVVAGMGSFANIWELAGGTLVGASDDAFSDYGITSDAQKIGDFSSLNAESIIALNPDFVILTGSNSGRGGGVAQTELADTLTAANIPVAYFKVSTFDDYLRMLRTCCDITGNEQAFAENGQAPADKIEEIRAKAEGKQAGSAVVLTTYSGGTRVQSSSTQTGVMLSELGAENIADSNKGLLSDYSLEALIEANPTTIFLLPMGDTDEAAQQALEDQTTANPAWAQLDAVKNNRVITLDPKLFQYKPNNNWDQAYQFLYDALYSE</sequence>
<gene>
    <name evidence="4" type="ORF">C1881_09215</name>
</gene>
<evidence type="ECO:0000256" key="2">
    <source>
        <dbReference type="SAM" id="SignalP"/>
    </source>
</evidence>
<evidence type="ECO:0000313" key="4">
    <source>
        <dbReference type="EMBL" id="RDB55608.1"/>
    </source>
</evidence>
<comment type="caution">
    <text evidence="4">The sequence shown here is derived from an EMBL/GenBank/DDBJ whole genome shotgun (WGS) entry which is preliminary data.</text>
</comment>
<evidence type="ECO:0000313" key="5">
    <source>
        <dbReference type="Proteomes" id="UP000253975"/>
    </source>
</evidence>
<feature type="chain" id="PRO_5038552866" evidence="2">
    <location>
        <begin position="26"/>
        <end position="330"/>
    </location>
</feature>
<evidence type="ECO:0000259" key="3">
    <source>
        <dbReference type="PROSITE" id="PS50983"/>
    </source>
</evidence>
<dbReference type="PANTHER" id="PTHR30535">
    <property type="entry name" value="VITAMIN B12-BINDING PROTEIN"/>
    <property type="match status" value="1"/>
</dbReference>
<evidence type="ECO:0000256" key="1">
    <source>
        <dbReference type="ARBA" id="ARBA00008814"/>
    </source>
</evidence>
<keyword evidence="2" id="KW-0732">Signal</keyword>
<dbReference type="InterPro" id="IPR002491">
    <property type="entry name" value="ABC_transptr_periplasmic_BD"/>
</dbReference>
<dbReference type="InterPro" id="IPR050902">
    <property type="entry name" value="ABC_Transporter_SBP"/>
</dbReference>